<dbReference type="Proteomes" id="UP001378592">
    <property type="component" value="Unassembled WGS sequence"/>
</dbReference>
<organism evidence="1 2">
    <name type="scientific">Gryllus longicercus</name>
    <dbReference type="NCBI Taxonomy" id="2509291"/>
    <lineage>
        <taxon>Eukaryota</taxon>
        <taxon>Metazoa</taxon>
        <taxon>Ecdysozoa</taxon>
        <taxon>Arthropoda</taxon>
        <taxon>Hexapoda</taxon>
        <taxon>Insecta</taxon>
        <taxon>Pterygota</taxon>
        <taxon>Neoptera</taxon>
        <taxon>Polyneoptera</taxon>
        <taxon>Orthoptera</taxon>
        <taxon>Ensifera</taxon>
        <taxon>Gryllidea</taxon>
        <taxon>Grylloidea</taxon>
        <taxon>Gryllidae</taxon>
        <taxon>Gryllinae</taxon>
        <taxon>Gryllus</taxon>
    </lineage>
</organism>
<proteinExistence type="predicted"/>
<name>A0AAN9VH13_9ORTH</name>
<keyword evidence="2" id="KW-1185">Reference proteome</keyword>
<protein>
    <submittedName>
        <fullName evidence="1">Uncharacterized protein</fullName>
    </submittedName>
</protein>
<evidence type="ECO:0000313" key="1">
    <source>
        <dbReference type="EMBL" id="KAK7862691.1"/>
    </source>
</evidence>
<sequence>MRVKYAAQVLSQRCAGHMRTVAQMSKFGGDGYEIVGAGETADVIADFDRLFDYSNGSHKRDDYRKEETRVPRQTKEFHSRMIVKEGSGHFEVWREMIEKLRSLKFWTWSKKKFMPMAQEVPFTYGDLFPAQLM</sequence>
<dbReference type="EMBL" id="JAZDUA010000263">
    <property type="protein sequence ID" value="KAK7862691.1"/>
    <property type="molecule type" value="Genomic_DNA"/>
</dbReference>
<accession>A0AAN9VH13</accession>
<comment type="caution">
    <text evidence="1">The sequence shown here is derived from an EMBL/GenBank/DDBJ whole genome shotgun (WGS) entry which is preliminary data.</text>
</comment>
<dbReference type="AlphaFoldDB" id="A0AAN9VH13"/>
<gene>
    <name evidence="1" type="ORF">R5R35_000932</name>
</gene>
<evidence type="ECO:0000313" key="2">
    <source>
        <dbReference type="Proteomes" id="UP001378592"/>
    </source>
</evidence>
<reference evidence="1 2" key="1">
    <citation type="submission" date="2024-03" db="EMBL/GenBank/DDBJ databases">
        <title>The genome assembly and annotation of the cricket Gryllus longicercus Weissman &amp; Gray.</title>
        <authorList>
            <person name="Szrajer S."/>
            <person name="Gray D."/>
            <person name="Ylla G."/>
        </authorList>
    </citation>
    <scope>NUCLEOTIDE SEQUENCE [LARGE SCALE GENOMIC DNA]</scope>
    <source>
        <strain evidence="1">DAG 2021-001</strain>
        <tissue evidence="1">Whole body minus gut</tissue>
    </source>
</reference>